<dbReference type="AlphaFoldDB" id="A0A3B0C8E8"/>
<protein>
    <recommendedName>
        <fullName evidence="1">Transposase DDE domain-containing protein</fullName>
    </recommendedName>
</protein>
<feature type="domain" description="Transposase DDE" evidence="1">
    <location>
        <begin position="5"/>
        <end position="64"/>
    </location>
</feature>
<dbReference type="OrthoDB" id="9789070at2"/>
<proteinExistence type="predicted"/>
<dbReference type="Proteomes" id="UP000282311">
    <property type="component" value="Unassembled WGS sequence"/>
</dbReference>
<reference evidence="2 3" key="1">
    <citation type="journal article" date="2007" name="Int. J. Syst. Evol. Microbiol.">
        <title>Paenibacillus ginsengarvi sp. nov., isolated from soil from ginseng cultivation.</title>
        <authorList>
            <person name="Yoon M.H."/>
            <person name="Ten L.N."/>
            <person name="Im W.T."/>
        </authorList>
    </citation>
    <scope>NUCLEOTIDE SEQUENCE [LARGE SCALE GENOMIC DNA]</scope>
    <source>
        <strain evidence="2 3">KCTC 13059</strain>
    </source>
</reference>
<organism evidence="2 3">
    <name type="scientific">Paenibacillus ginsengarvi</name>
    <dbReference type="NCBI Taxonomy" id="400777"/>
    <lineage>
        <taxon>Bacteria</taxon>
        <taxon>Bacillati</taxon>
        <taxon>Bacillota</taxon>
        <taxon>Bacilli</taxon>
        <taxon>Bacillales</taxon>
        <taxon>Paenibacillaceae</taxon>
        <taxon>Paenibacillus</taxon>
    </lineage>
</organism>
<evidence type="ECO:0000313" key="2">
    <source>
        <dbReference type="EMBL" id="RKN82172.1"/>
    </source>
</evidence>
<evidence type="ECO:0000313" key="3">
    <source>
        <dbReference type="Proteomes" id="UP000282311"/>
    </source>
</evidence>
<comment type="caution">
    <text evidence="2">The sequence shown here is derived from an EMBL/GenBank/DDBJ whole genome shotgun (WGS) entry which is preliminary data.</text>
</comment>
<gene>
    <name evidence="2" type="ORF">D7M11_17645</name>
</gene>
<dbReference type="EMBL" id="RBAH01000012">
    <property type="protein sequence ID" value="RKN82172.1"/>
    <property type="molecule type" value="Genomic_DNA"/>
</dbReference>
<sequence length="66" mass="7884">MYAAKTKDCKACPLREQCYGKAKKYRVIRRALFHEAIERNKEWAKTDEYRNLMRLRSVWCEGISGL</sequence>
<dbReference type="InterPro" id="IPR025668">
    <property type="entry name" value="Tnp_DDE_dom"/>
</dbReference>
<accession>A0A3B0C8E8</accession>
<evidence type="ECO:0000259" key="1">
    <source>
        <dbReference type="Pfam" id="PF13751"/>
    </source>
</evidence>
<keyword evidence="3" id="KW-1185">Reference proteome</keyword>
<dbReference type="Pfam" id="PF13751">
    <property type="entry name" value="DDE_Tnp_1_6"/>
    <property type="match status" value="1"/>
</dbReference>
<name>A0A3B0C8E8_9BACL</name>
<dbReference type="RefSeq" id="WP_120748555.1">
    <property type="nucleotide sequence ID" value="NZ_RBAH01000012.1"/>
</dbReference>